<feature type="repeat" description="RCC1" evidence="2">
    <location>
        <begin position="56"/>
        <end position="107"/>
    </location>
</feature>
<reference evidence="3 4" key="1">
    <citation type="journal article" date="2015" name="Genome Biol. Evol.">
        <title>Comparative Genomics of a Bacterivorous Green Alga Reveals Evolutionary Causalities and Consequences of Phago-Mixotrophic Mode of Nutrition.</title>
        <authorList>
            <person name="Burns J.A."/>
            <person name="Paasch A."/>
            <person name="Narechania A."/>
            <person name="Kim E."/>
        </authorList>
    </citation>
    <scope>NUCLEOTIDE SEQUENCE [LARGE SCALE GENOMIC DNA]</scope>
    <source>
        <strain evidence="3 4">PLY_AMNH</strain>
    </source>
</reference>
<organism evidence="3 4">
    <name type="scientific">Cymbomonas tetramitiformis</name>
    <dbReference type="NCBI Taxonomy" id="36881"/>
    <lineage>
        <taxon>Eukaryota</taxon>
        <taxon>Viridiplantae</taxon>
        <taxon>Chlorophyta</taxon>
        <taxon>Pyramimonadophyceae</taxon>
        <taxon>Pyramimonadales</taxon>
        <taxon>Pyramimonadaceae</taxon>
        <taxon>Cymbomonas</taxon>
    </lineage>
</organism>
<dbReference type="EMBL" id="LGRX02008253">
    <property type="protein sequence ID" value="KAK3273796.1"/>
    <property type="molecule type" value="Genomic_DNA"/>
</dbReference>
<keyword evidence="4" id="KW-1185">Reference proteome</keyword>
<gene>
    <name evidence="3" type="ORF">CYMTET_17983</name>
</gene>
<dbReference type="AlphaFoldDB" id="A0AAE0L6D8"/>
<name>A0AAE0L6D8_9CHLO</name>
<sequence>MAPEKRERTNMRGTCVFGVLCLIMPYTAGAAGLKQSVSQQQASKLAESNMGSAVVNELYSWGLNSVGQLGLVDFHDRTKPSVISVLRAPNITHLAVGGSEKVDSHSLAIAVPGKLFTTGDNTYGQLGLGDNTDRESFVPVRTVFAETFVAVSAGETHSLALTDKGEIYAWGSNTRGQIALEDTATPSSAPRKLTVPKYLALELEPPIEPKTIKFRGIAAGAWHSSKPAYDLLAEYAGSMTCSESMPAYDLLAEYAGG</sequence>
<dbReference type="InterPro" id="IPR009091">
    <property type="entry name" value="RCC1/BLIP-II"/>
</dbReference>
<evidence type="ECO:0000313" key="3">
    <source>
        <dbReference type="EMBL" id="KAK3273796.1"/>
    </source>
</evidence>
<keyword evidence="1" id="KW-0677">Repeat</keyword>
<protein>
    <submittedName>
        <fullName evidence="3">Uncharacterized protein</fullName>
    </submittedName>
</protein>
<comment type="caution">
    <text evidence="3">The sequence shown here is derived from an EMBL/GenBank/DDBJ whole genome shotgun (WGS) entry which is preliminary data.</text>
</comment>
<evidence type="ECO:0000256" key="2">
    <source>
        <dbReference type="PROSITE-ProRule" id="PRU00235"/>
    </source>
</evidence>
<evidence type="ECO:0000313" key="4">
    <source>
        <dbReference type="Proteomes" id="UP001190700"/>
    </source>
</evidence>
<dbReference type="SUPFAM" id="SSF50985">
    <property type="entry name" value="RCC1/BLIP-II"/>
    <property type="match status" value="1"/>
</dbReference>
<proteinExistence type="predicted"/>
<feature type="repeat" description="RCC1" evidence="2">
    <location>
        <begin position="165"/>
        <end position="230"/>
    </location>
</feature>
<dbReference type="InterPro" id="IPR000408">
    <property type="entry name" value="Reg_chr_condens"/>
</dbReference>
<dbReference type="PANTHER" id="PTHR22872">
    <property type="entry name" value="BTK-BINDING PROTEIN-RELATED"/>
    <property type="match status" value="1"/>
</dbReference>
<evidence type="ECO:0000256" key="1">
    <source>
        <dbReference type="ARBA" id="ARBA00022737"/>
    </source>
</evidence>
<dbReference type="PROSITE" id="PS50012">
    <property type="entry name" value="RCC1_3"/>
    <property type="match status" value="3"/>
</dbReference>
<dbReference type="Pfam" id="PF13540">
    <property type="entry name" value="RCC1_2"/>
    <property type="match status" value="1"/>
</dbReference>
<dbReference type="InterPro" id="IPR051625">
    <property type="entry name" value="Signaling_Regulatory_Domain"/>
</dbReference>
<dbReference type="Gene3D" id="2.130.10.30">
    <property type="entry name" value="Regulator of chromosome condensation 1/beta-lactamase-inhibitor protein II"/>
    <property type="match status" value="1"/>
</dbReference>
<dbReference type="PRINTS" id="PR00633">
    <property type="entry name" value="RCCNDNSATION"/>
</dbReference>
<dbReference type="Pfam" id="PF00415">
    <property type="entry name" value="RCC1"/>
    <property type="match status" value="1"/>
</dbReference>
<dbReference type="Proteomes" id="UP001190700">
    <property type="component" value="Unassembled WGS sequence"/>
</dbReference>
<feature type="repeat" description="RCC1" evidence="2">
    <location>
        <begin position="113"/>
        <end position="164"/>
    </location>
</feature>
<accession>A0AAE0L6D8</accession>